<proteinExistence type="predicted"/>
<protein>
    <submittedName>
        <fullName evidence="1">Uncharacterized protein</fullName>
    </submittedName>
</protein>
<sequence>MTTRQNKTLWVNALDEYKTRLCSEDLEFFLSAPQDPNDIATALAASADKQSAAGPTTQPHLTIDRIKRLTELFAIFTVPVPEVSNMVWISLYLLHKWPMQRSNINANTRALFQMAVDEMTSSVPQVIDYEEVCSDMKDVEDALLQFYSNVIELFLAILERIKQSSPFIGHHRLELLGPPVAIERAVRALKTQKEIVERQVFTANTMVQSKRHKEIHDLLSQLSTRQKLEPNLPCRVIPYPINPDFHGRKKILNQIEAHLVISKNVMSSIAISGLGGVGKTQIALKYIYDHYDQFQVILWMQSDTHQKLAQSYINAAKSLELEREDSQRDADAVATVLKDWLSKTTDHWLIVFDNADDLSVLKPFWPVGHRGCIIITSRDPAAARVANAGIDIPPFSSTEGETCFASLLTRRGDSAAAELHDAELVKGIVKELGYLPLAITQVASFIVEHGCTLEEFQELRTEIQKTSQYLWDMDSSTTNLFYEHSLATVWKVSLAKLSPNSIRLLRLLSFLDPDGVPEHLIWDGSKTQESLSSFRFGVPYLNALRELISRGLVTKSNSGASIGYNTSSTRSLSMHRLVQESIFHQLEGEDQNRSFNDALQVLLNAWPVNHENPFRMNALWPTYSLYLPHVLALEARIRDSPSIQPPASIVGLFFYASFFLYERRMPEYAFPLLHTARDICAKLGNVDPFFPKLLTAFGCVYLECDKVSLARDMFEQVVDKYRKRPEPKDWLLATALSDLGCALTGLRSYERAEELFREGLDIANGLSGREGLDWQVHVGHNLSRLLIKLGRPEEALKLQFLHGDEFAGGLIQENSQRGALFIYGIGNAYEALGKQKGIEGAEERRVAYSYHTRAFDVRSQLCGETFITGISLHKVGVLLSQAGDLATAEALLRRAVNVFQSSFNADKEAARSLFHLSLVQDGLSKESQAISTLTQAWEYQEKITGVKRTTENEKNHALFDDLVLYVFD</sequence>
<organism evidence="1 2">
    <name type="scientific">Lasiodiplodia mahajangana</name>
    <dbReference type="NCBI Taxonomy" id="1108764"/>
    <lineage>
        <taxon>Eukaryota</taxon>
        <taxon>Fungi</taxon>
        <taxon>Dikarya</taxon>
        <taxon>Ascomycota</taxon>
        <taxon>Pezizomycotina</taxon>
        <taxon>Dothideomycetes</taxon>
        <taxon>Dothideomycetes incertae sedis</taxon>
        <taxon>Botryosphaeriales</taxon>
        <taxon>Botryosphaeriaceae</taxon>
        <taxon>Lasiodiplodia</taxon>
    </lineage>
</organism>
<reference evidence="1" key="1">
    <citation type="submission" date="2022-12" db="EMBL/GenBank/DDBJ databases">
        <title>Genome Sequence of Lasiodiplodia mahajangana.</title>
        <authorList>
            <person name="Buettner E."/>
        </authorList>
    </citation>
    <scope>NUCLEOTIDE SEQUENCE</scope>
    <source>
        <strain evidence="1">VT137</strain>
    </source>
</reference>
<accession>A0ACC2JX82</accession>
<name>A0ACC2JX82_9PEZI</name>
<evidence type="ECO:0000313" key="2">
    <source>
        <dbReference type="Proteomes" id="UP001153332"/>
    </source>
</evidence>
<dbReference type="Proteomes" id="UP001153332">
    <property type="component" value="Unassembled WGS sequence"/>
</dbReference>
<comment type="caution">
    <text evidence="1">The sequence shown here is derived from an EMBL/GenBank/DDBJ whole genome shotgun (WGS) entry which is preliminary data.</text>
</comment>
<gene>
    <name evidence="1" type="ORF">O1611_g1548</name>
</gene>
<dbReference type="EMBL" id="JAPUUL010000184">
    <property type="protein sequence ID" value="KAJ8132075.1"/>
    <property type="molecule type" value="Genomic_DNA"/>
</dbReference>
<keyword evidence="2" id="KW-1185">Reference proteome</keyword>
<evidence type="ECO:0000313" key="1">
    <source>
        <dbReference type="EMBL" id="KAJ8132075.1"/>
    </source>
</evidence>